<feature type="region of interest" description="Disordered" evidence="1">
    <location>
        <begin position="1675"/>
        <end position="1706"/>
    </location>
</feature>
<gene>
    <name evidence="2" type="ORF">SCF082_LOCUS47713</name>
</gene>
<protein>
    <recommendedName>
        <fullName evidence="4">PARP</fullName>
    </recommendedName>
</protein>
<feature type="compositionally biased region" description="Acidic residues" evidence="1">
    <location>
        <begin position="1987"/>
        <end position="2000"/>
    </location>
</feature>
<sequence>MPSSSSAPKAHGKGKKDLDALWVKHSFAWTSRFSWLFAVEEDGKVKSLGCSICCNAPENQRDKNGFADGCIQTAQTSVFQKHEKSAAHVARSEGFKSSGVPIAAPSAQLFAECLESVWRGTAELKSVGPWKCRVMVWCLAEAQSLRDSTSLSLMQDVRDGQLLVSFVSVDTNLKVTNGHLGQCNLHDFGLTAKDIAQASVYILHKFATAGLGMPVRDGSADNAILDHDLVQHVKSTVECFGADGAADEQRAGQLLKRWFPALKLVQFDKAHACQRLLSRTFPADPYINKLVQDLVLGPQAITQKIRYSGVFRKRFQEAVAELSGPLARRIRDLACAKHRFLSAAQPFRRSVLYFQPLLRVAQWIVQQRGKGSEEGQIARQWLKSVTAESAFQLALVADSTDETMAVNRYFDQDTYSKADLTVQLHKFLQKCSWLFGPQRGAMQTGYTSLMMKTLEKPCNILIDGTVTSVRAPSNEVIDRCFQRMQNWLELVRMTVRAEMPHFESVQLFRVFSLDMSPNMKDLECLANMIELDPDGLRTEFLDLRPSAEWHFANGSKSSEDAWRASHLKNRTTASPKHNLEAALTRLFLWQINTCGIERAFAKGLVQARKRGDVSEHRLDDEVQLLSLNKGKGKLAALPKHSDLIESARAVWTQCYGPPRNRQKVSEDLRGWVQIVCLFFCFPFDFSCEISFHHPLSGRKRAQPFDDEQITSEAAFLRKRRREVDAGAISVSLSEAVQPVTGSVGVNGWGEGHEKEKQFLETKLLARLMKAIAEGAVPWESLSPAMHSVFQQWQQHDLDLCQDALKSRRVSFTRPSFPNVAGLKVWWPEAVQSAIGELELRRVSRQMGLVTEESKYRAELHVWTEVAEPESQEDELLAGLHGKLVCDARCFLSAGKRGSFSVYKAATSIARTIYVTPRFARNSGEVAQNIMRYCKPFHRTSRWVFQGNLDEFLKVKRKAIKANKPTQVMVFGTEADKCGELSDIKLFVTVEDLAQHLVFVDPIRSAHGLDVMPTCAKRQRSDKQKVRRAQREKFRRQTCQKLPKSHEWLHGLAPDAKAALEGSERLTMQEAAGLSPIVGQVLGRGSTSSECIAKVDGACTPEQLLSIDSEILYQRLCEMQALKEEVARHMLLLMDTLAQRKFLFAKIVKQDCKEKPEMTFSLCQILMICGEQSLEGYAESGIGSVLFVFRWIFLNPQPDLDQAKQFIASICVHSLLPIMAKETLAPAAAAQTMPAVAAANAQHLEYIHECVEAIKSHPVMKDVATSDPEFGKYMPVHWPAAGAGNFFWVDLALDPAVAHTAIKTRKCHEIAERYYNTPKPLISEIVVGVPKSFAQEKKKVVPAPGFLRRVSPPEPLHALIMAIHKDVKEENVDKLQQWRGILLNTLLSFETVEADASLHFKNTQLREKSGIEHELIRHSSLSRCLDIVNFSSRMRAAAKSKKPDKGKASWAKQVSEAYNADLVMSELSEKVTETWVDRALAVNSRMLTKSAAIVEKLLYLDDAYGVKGPLDSIHKLHAMLAKAGTGPSSVKKLEWMVLMIADLFENGALDGDQTSKRELTNRLCDVLIAKHDVRSELLKWGEATGVQTQALQKLQEVSENLEKYRKTCGYSWLPAKQQPSCGWRAAFTPSADLFMTLLDGLVFGTTFDEVIATWVRSKKALADLLKMSPLSESLEEVAEKIEDREEKGSSEAQPDDEKTADDTEMGEAGDENMAFGIESDQGVMAVYSELQASGDQKDKEDFQKLGRHMTQARSLVNTYVVLESETMGDDDLLKTLKESVAGSKSGDAEKKTCTLIWYDQCDAGEATAQPHLRTPGLRNRGAHLQRFIKLCQQRKDPNQDISPEDIYCLCDAGKEGNKSALLSSFLYAPQEDETGKLQKAQPCKKHVRTWIASITEGSLTERLSKVRGFSSINQVQRLYLVTKGFLTLNEHQRLHTTGASNRGNFIGPFAVENWETSDGEAVWRLRVKEKFVLFGKHGARIPVGGTADGEDDTDAEDDADIPDVKKNKPRDKNDTEPLLFHSPPAVLVEEIMHSVDPVAVIALAGDGRVAELCLERRIPFFGLCFTPEHVTALTARLEARVFSRMQNDKSRLYSPTLKVILDKNQNEPENNDKAEPKPAPKPKPKGPKRKKEEGGAEEKVEETDQKKPRGAGKGKGKTKNDKKDDPATEGASAGTSTHSDVLAELKKLATSAIDS</sequence>
<evidence type="ECO:0000313" key="2">
    <source>
        <dbReference type="EMBL" id="CAK9102061.1"/>
    </source>
</evidence>
<feature type="compositionally biased region" description="Basic and acidic residues" evidence="1">
    <location>
        <begin position="2102"/>
        <end position="2117"/>
    </location>
</feature>
<keyword evidence="3" id="KW-1185">Reference proteome</keyword>
<comment type="caution">
    <text evidence="2">The sequence shown here is derived from an EMBL/GenBank/DDBJ whole genome shotgun (WGS) entry which is preliminary data.</text>
</comment>
<reference evidence="2 3" key="1">
    <citation type="submission" date="2024-02" db="EMBL/GenBank/DDBJ databases">
        <authorList>
            <person name="Chen Y."/>
            <person name="Shah S."/>
            <person name="Dougan E. K."/>
            <person name="Thang M."/>
            <person name="Chan C."/>
        </authorList>
    </citation>
    <scope>NUCLEOTIDE SEQUENCE [LARGE SCALE GENOMIC DNA]</scope>
</reference>
<evidence type="ECO:0008006" key="4">
    <source>
        <dbReference type="Google" id="ProtNLM"/>
    </source>
</evidence>
<proteinExistence type="predicted"/>
<evidence type="ECO:0000256" key="1">
    <source>
        <dbReference type="SAM" id="MobiDB-lite"/>
    </source>
</evidence>
<feature type="region of interest" description="Disordered" evidence="1">
    <location>
        <begin position="2102"/>
        <end position="2180"/>
    </location>
</feature>
<feature type="region of interest" description="Disordered" evidence="1">
    <location>
        <begin position="1982"/>
        <end position="2017"/>
    </location>
</feature>
<feature type="compositionally biased region" description="Basic residues" evidence="1">
    <location>
        <begin position="2147"/>
        <end position="2156"/>
    </location>
</feature>
<feature type="compositionally biased region" description="Basic and acidic residues" evidence="1">
    <location>
        <begin position="2129"/>
        <end position="2146"/>
    </location>
</feature>
<accession>A0ABP0RN66</accession>
<dbReference type="Proteomes" id="UP001642464">
    <property type="component" value="Unassembled WGS sequence"/>
</dbReference>
<feature type="compositionally biased region" description="Basic and acidic residues" evidence="1">
    <location>
        <begin position="2001"/>
        <end position="2014"/>
    </location>
</feature>
<organism evidence="2 3">
    <name type="scientific">Durusdinium trenchii</name>
    <dbReference type="NCBI Taxonomy" id="1381693"/>
    <lineage>
        <taxon>Eukaryota</taxon>
        <taxon>Sar</taxon>
        <taxon>Alveolata</taxon>
        <taxon>Dinophyceae</taxon>
        <taxon>Suessiales</taxon>
        <taxon>Symbiodiniaceae</taxon>
        <taxon>Durusdinium</taxon>
    </lineage>
</organism>
<feature type="compositionally biased region" description="Basic residues" evidence="1">
    <location>
        <begin position="2119"/>
        <end position="2128"/>
    </location>
</feature>
<dbReference type="EMBL" id="CAXAMM010041959">
    <property type="protein sequence ID" value="CAK9102061.1"/>
    <property type="molecule type" value="Genomic_DNA"/>
</dbReference>
<feature type="compositionally biased region" description="Basic and acidic residues" evidence="1">
    <location>
        <begin position="1676"/>
        <end position="1700"/>
    </location>
</feature>
<evidence type="ECO:0000313" key="3">
    <source>
        <dbReference type="Proteomes" id="UP001642464"/>
    </source>
</evidence>
<name>A0ABP0RN66_9DINO</name>